<dbReference type="Pfam" id="PF04991">
    <property type="entry name" value="LicD"/>
    <property type="match status" value="1"/>
</dbReference>
<evidence type="ECO:0000313" key="3">
    <source>
        <dbReference type="Proteomes" id="UP000283538"/>
    </source>
</evidence>
<dbReference type="EMBL" id="QSLA01000010">
    <property type="protein sequence ID" value="RHF08684.1"/>
    <property type="molecule type" value="Genomic_DNA"/>
</dbReference>
<dbReference type="RefSeq" id="WP_004294474.1">
    <property type="nucleotide sequence ID" value="NZ_JAQECU010000017.1"/>
</dbReference>
<feature type="domain" description="LicD/FKTN/FKRP nucleotidyltransferase" evidence="1">
    <location>
        <begin position="55"/>
        <end position="117"/>
    </location>
</feature>
<dbReference type="Proteomes" id="UP000283538">
    <property type="component" value="Unassembled WGS sequence"/>
</dbReference>
<evidence type="ECO:0000259" key="1">
    <source>
        <dbReference type="Pfam" id="PF04991"/>
    </source>
</evidence>
<evidence type="ECO:0000313" key="2">
    <source>
        <dbReference type="EMBL" id="RHF08684.1"/>
    </source>
</evidence>
<dbReference type="AlphaFoldDB" id="A0A414MCB2"/>
<sequence length="234" mass="27456">MIKSIYFLRKVPIVGSLGGILLKKYNSIRFKTRKKRFLKYGNETLLKVKKALECENLLFWLDYGTLLGAYREHDFIKHDFDLDIGMWLKDADAAKQAMIKNGFKLIRFFRVKDEEEKVEYCFAYKGVSIDIFFYVQKENVALSYSFTPIIGMCRLNYPNKCGVYSIKFPYTGFRQILFKGNLYNVPLQTDKYLSAHYGSTFMEPDPTFNDEKISNATFYSLEEKEGIAVIYEYL</sequence>
<proteinExistence type="predicted"/>
<reference evidence="2 3" key="1">
    <citation type="submission" date="2018-08" db="EMBL/GenBank/DDBJ databases">
        <title>A genome reference for cultivated species of the human gut microbiota.</title>
        <authorList>
            <person name="Zou Y."/>
            <person name="Xue W."/>
            <person name="Luo G."/>
        </authorList>
    </citation>
    <scope>NUCLEOTIDE SEQUENCE [LARGE SCALE GENOMIC DNA]</scope>
    <source>
        <strain evidence="2 3">AM26-26AC</strain>
    </source>
</reference>
<dbReference type="GO" id="GO:0009100">
    <property type="term" value="P:glycoprotein metabolic process"/>
    <property type="evidence" value="ECO:0007669"/>
    <property type="project" value="UniProtKB-ARBA"/>
</dbReference>
<protein>
    <recommendedName>
        <fullName evidence="1">LicD/FKTN/FKRP nucleotidyltransferase domain-containing protein</fullName>
    </recommendedName>
</protein>
<gene>
    <name evidence="2" type="ORF">DW701_10040</name>
</gene>
<dbReference type="PANTHER" id="PTHR43404">
    <property type="entry name" value="LIPOPOLYSACCHARIDE CHOLINEPHOSPHOTRANSFERASE LICD"/>
    <property type="match status" value="1"/>
</dbReference>
<dbReference type="InterPro" id="IPR007074">
    <property type="entry name" value="LicD/FKTN/FKRP_NTP_transf"/>
</dbReference>
<name>A0A414MCB2_9BACE</name>
<accession>A0A414MCB2</accession>
<dbReference type="PANTHER" id="PTHR43404:SF1">
    <property type="entry name" value="MNN4P"/>
    <property type="match status" value="1"/>
</dbReference>
<dbReference type="InterPro" id="IPR052942">
    <property type="entry name" value="LPS_cholinephosphotransferase"/>
</dbReference>
<comment type="caution">
    <text evidence="2">The sequence shown here is derived from an EMBL/GenBank/DDBJ whole genome shotgun (WGS) entry which is preliminary data.</text>
</comment>
<organism evidence="2 3">
    <name type="scientific">Bacteroides eggerthii</name>
    <dbReference type="NCBI Taxonomy" id="28111"/>
    <lineage>
        <taxon>Bacteria</taxon>
        <taxon>Pseudomonadati</taxon>
        <taxon>Bacteroidota</taxon>
        <taxon>Bacteroidia</taxon>
        <taxon>Bacteroidales</taxon>
        <taxon>Bacteroidaceae</taxon>
        <taxon>Bacteroides</taxon>
    </lineage>
</organism>